<evidence type="ECO:0000313" key="1">
    <source>
        <dbReference type="EnsemblPlants" id="OBART01G39150.1"/>
    </source>
</evidence>
<accession>A0A0D3EWY1</accession>
<reference evidence="1" key="1">
    <citation type="journal article" date="2009" name="Rice">
        <title>De Novo Next Generation Sequencing of Plant Genomes.</title>
        <authorList>
            <person name="Rounsley S."/>
            <person name="Marri P.R."/>
            <person name="Yu Y."/>
            <person name="He R."/>
            <person name="Sisneros N."/>
            <person name="Goicoechea J.L."/>
            <person name="Lee S.J."/>
            <person name="Angelova A."/>
            <person name="Kudrna D."/>
            <person name="Luo M."/>
            <person name="Affourtit J."/>
            <person name="Desany B."/>
            <person name="Knight J."/>
            <person name="Niazi F."/>
            <person name="Egholm M."/>
            <person name="Wing R.A."/>
        </authorList>
    </citation>
    <scope>NUCLEOTIDE SEQUENCE [LARGE SCALE GENOMIC DNA]</scope>
    <source>
        <strain evidence="1">cv. IRGC 105608</strain>
    </source>
</reference>
<organism evidence="1">
    <name type="scientific">Oryza barthii</name>
    <dbReference type="NCBI Taxonomy" id="65489"/>
    <lineage>
        <taxon>Eukaryota</taxon>
        <taxon>Viridiplantae</taxon>
        <taxon>Streptophyta</taxon>
        <taxon>Embryophyta</taxon>
        <taxon>Tracheophyta</taxon>
        <taxon>Spermatophyta</taxon>
        <taxon>Magnoliopsida</taxon>
        <taxon>Liliopsida</taxon>
        <taxon>Poales</taxon>
        <taxon>Poaceae</taxon>
        <taxon>BOP clade</taxon>
        <taxon>Oryzoideae</taxon>
        <taxon>Oryzeae</taxon>
        <taxon>Oryzinae</taxon>
        <taxon>Oryza</taxon>
    </lineage>
</organism>
<name>A0A0D3EWY1_9ORYZ</name>
<dbReference type="PaxDb" id="65489-OBART01G39150.1"/>
<dbReference type="EnsemblPlants" id="OBART01G39150.1">
    <property type="protein sequence ID" value="OBART01G39150.1"/>
    <property type="gene ID" value="OBART01G39150"/>
</dbReference>
<keyword evidence="2" id="KW-1185">Reference proteome</keyword>
<proteinExistence type="predicted"/>
<protein>
    <submittedName>
        <fullName evidence="1">Uncharacterized protein</fullName>
    </submittedName>
</protein>
<reference evidence="1" key="2">
    <citation type="submission" date="2015-03" db="UniProtKB">
        <authorList>
            <consortium name="EnsemblPlants"/>
        </authorList>
    </citation>
    <scope>IDENTIFICATION</scope>
</reference>
<dbReference type="Gramene" id="OBART01G39150.1">
    <property type="protein sequence ID" value="OBART01G39150.1"/>
    <property type="gene ID" value="OBART01G39150"/>
</dbReference>
<evidence type="ECO:0000313" key="2">
    <source>
        <dbReference type="Proteomes" id="UP000026960"/>
    </source>
</evidence>
<dbReference type="AlphaFoldDB" id="A0A0D3EWY1"/>
<dbReference type="Proteomes" id="UP000026960">
    <property type="component" value="Chromosome 1"/>
</dbReference>
<sequence length="133" mass="14951">MSDAILPGAFRLAEGACLPRLARSDEAAGGRAMRSPWRWGGFFLVCSAACFELATLRPGVRPAGSSSVQVHYEPEEVPNSHKLAIRECPVQSNRVLQRATVGVPQRRQQLWRLPHTWLLSFSMMKWYRFPQTG</sequence>